<comment type="caution">
    <text evidence="1">The sequence shown here is derived from an EMBL/GenBank/DDBJ whole genome shotgun (WGS) entry which is preliminary data.</text>
</comment>
<organism evidence="1 2">
    <name type="scientific">Brachionus calyciflorus</name>
    <dbReference type="NCBI Taxonomy" id="104777"/>
    <lineage>
        <taxon>Eukaryota</taxon>
        <taxon>Metazoa</taxon>
        <taxon>Spiralia</taxon>
        <taxon>Gnathifera</taxon>
        <taxon>Rotifera</taxon>
        <taxon>Eurotatoria</taxon>
        <taxon>Monogononta</taxon>
        <taxon>Pseudotrocha</taxon>
        <taxon>Ploima</taxon>
        <taxon>Brachionidae</taxon>
        <taxon>Brachionus</taxon>
    </lineage>
</organism>
<protein>
    <submittedName>
        <fullName evidence="1">Uncharacterized protein</fullName>
    </submittedName>
</protein>
<keyword evidence="2" id="KW-1185">Reference proteome</keyword>
<dbReference type="EMBL" id="CAJNOC010002925">
    <property type="protein sequence ID" value="CAF0958371.1"/>
    <property type="molecule type" value="Genomic_DNA"/>
</dbReference>
<name>A0A814DX42_9BILA</name>
<accession>A0A814DX42</accession>
<gene>
    <name evidence="1" type="ORF">OXX778_LOCUS14315</name>
</gene>
<dbReference type="OrthoDB" id="10632694at2759"/>
<reference evidence="1" key="1">
    <citation type="submission" date="2021-02" db="EMBL/GenBank/DDBJ databases">
        <authorList>
            <person name="Nowell W R."/>
        </authorList>
    </citation>
    <scope>NUCLEOTIDE SEQUENCE</scope>
    <source>
        <strain evidence="1">Ploen Becks lab</strain>
    </source>
</reference>
<dbReference type="AlphaFoldDB" id="A0A814DX42"/>
<evidence type="ECO:0000313" key="1">
    <source>
        <dbReference type="EMBL" id="CAF0958371.1"/>
    </source>
</evidence>
<proteinExistence type="predicted"/>
<sequence length="169" mass="20031">MKSQHDKSHKIKSILKPFRLKRKIVKKSIDNYQYYPYNHYHYSNHNPYSYHHVPYHPKHHSSSNEYINFKLSDLIRPNKSFIDNLYAQINSNSNKINLLYIPMVKNNSTVSDQVLYSNPYRRFNLVSLSSNDSNDSNTILNDFFLSASNLERVNKPFSTMRDLTLVIIQ</sequence>
<evidence type="ECO:0000313" key="2">
    <source>
        <dbReference type="Proteomes" id="UP000663879"/>
    </source>
</evidence>
<dbReference type="Proteomes" id="UP000663879">
    <property type="component" value="Unassembled WGS sequence"/>
</dbReference>